<evidence type="ECO:0000313" key="3">
    <source>
        <dbReference type="EMBL" id="PZO87816.1"/>
    </source>
</evidence>
<evidence type="ECO:0000256" key="1">
    <source>
        <dbReference type="SAM" id="MobiDB-lite"/>
    </source>
</evidence>
<reference evidence="3 4" key="1">
    <citation type="submission" date="2017-08" db="EMBL/GenBank/DDBJ databases">
        <title>Infants hospitalized years apart are colonized by the same room-sourced microbial strains.</title>
        <authorList>
            <person name="Brooks B."/>
            <person name="Olm M.R."/>
            <person name="Firek B.A."/>
            <person name="Baker R."/>
            <person name="Thomas B.C."/>
            <person name="Morowitz M.J."/>
            <person name="Banfield J.F."/>
        </authorList>
    </citation>
    <scope>NUCLEOTIDE SEQUENCE [LARGE SCALE GENOMIC DNA]</scope>
    <source>
        <strain evidence="3">S2_018_000_R2_104</strain>
    </source>
</reference>
<dbReference type="EMBL" id="QFNK01000040">
    <property type="protein sequence ID" value="PZO87816.1"/>
    <property type="molecule type" value="Genomic_DNA"/>
</dbReference>
<dbReference type="Proteomes" id="UP000249557">
    <property type="component" value="Unassembled WGS sequence"/>
</dbReference>
<protein>
    <submittedName>
        <fullName evidence="3">Uncharacterized protein</fullName>
    </submittedName>
</protein>
<name>A0A2W5A2Q6_9BACT</name>
<feature type="chain" id="PRO_5016068161" evidence="2">
    <location>
        <begin position="24"/>
        <end position="121"/>
    </location>
</feature>
<feature type="region of interest" description="Disordered" evidence="1">
    <location>
        <begin position="39"/>
        <end position="58"/>
    </location>
</feature>
<sequence>MIRFIMACMVVVALSIFATTAQFMVQGIEGARQEVAARNVEQPEQVATAPEQAAPQEQSVNVAAEEFTTPDMLNNIETAAGADDFPAESFTNQAPAGLEDDEVPAAPVMMTDEAAGNAEAN</sequence>
<dbReference type="AlphaFoldDB" id="A0A2W5A2Q6"/>
<evidence type="ECO:0000313" key="4">
    <source>
        <dbReference type="Proteomes" id="UP000249557"/>
    </source>
</evidence>
<comment type="caution">
    <text evidence="3">The sequence shown here is derived from an EMBL/GenBank/DDBJ whole genome shotgun (WGS) entry which is preliminary data.</text>
</comment>
<feature type="compositionally biased region" description="Low complexity" evidence="1">
    <location>
        <begin position="42"/>
        <end position="58"/>
    </location>
</feature>
<keyword evidence="2" id="KW-0732">Signal</keyword>
<accession>A0A2W5A2Q6</accession>
<evidence type="ECO:0000256" key="2">
    <source>
        <dbReference type="SAM" id="SignalP"/>
    </source>
</evidence>
<feature type="signal peptide" evidence="2">
    <location>
        <begin position="1"/>
        <end position="23"/>
    </location>
</feature>
<feature type="region of interest" description="Disordered" evidence="1">
    <location>
        <begin position="81"/>
        <end position="121"/>
    </location>
</feature>
<organism evidence="3 4">
    <name type="scientific">Micavibrio aeruginosavorus</name>
    <dbReference type="NCBI Taxonomy" id="349221"/>
    <lineage>
        <taxon>Bacteria</taxon>
        <taxon>Pseudomonadati</taxon>
        <taxon>Bdellovibrionota</taxon>
        <taxon>Bdellovibrionia</taxon>
        <taxon>Bdellovibrionales</taxon>
        <taxon>Pseudobdellovibrionaceae</taxon>
        <taxon>Micavibrio</taxon>
    </lineage>
</organism>
<proteinExistence type="predicted"/>
<gene>
    <name evidence="3" type="ORF">DI626_03160</name>
</gene>